<keyword evidence="1" id="KW-0732">Signal</keyword>
<protein>
    <submittedName>
        <fullName evidence="2">Uncharacterized protein</fullName>
    </submittedName>
</protein>
<evidence type="ECO:0000313" key="3">
    <source>
        <dbReference type="EMBL" id="CAF1354737.1"/>
    </source>
</evidence>
<proteinExistence type="predicted"/>
<evidence type="ECO:0000256" key="1">
    <source>
        <dbReference type="SAM" id="SignalP"/>
    </source>
</evidence>
<evidence type="ECO:0000313" key="2">
    <source>
        <dbReference type="EMBL" id="CAF1220808.1"/>
    </source>
</evidence>
<sequence length="113" mass="12157">MKFSVVICFLLITCCTSNPTTTPNRLRSRNYAGCDALIDSCGPNGACCDIHDDCYAKNKCTRLSWIIPSSTACIKCNTDVVKCIATKDPGPSRCCQNGGKCCGSRDENCLKSS</sequence>
<gene>
    <name evidence="5" type="ORF">FNK824_LOCUS38047</name>
    <name evidence="4" type="ORF">JBS370_LOCUS17075</name>
    <name evidence="3" type="ORF">SEV965_LOCUS29055</name>
    <name evidence="2" type="ORF">ZHD862_LOCUS23859</name>
</gene>
<dbReference type="Proteomes" id="UP000663889">
    <property type="component" value="Unassembled WGS sequence"/>
</dbReference>
<evidence type="ECO:0000313" key="5">
    <source>
        <dbReference type="EMBL" id="CAF4238420.1"/>
    </source>
</evidence>
<dbReference type="EMBL" id="CAJOBD010001781">
    <property type="protein sequence ID" value="CAF3831333.1"/>
    <property type="molecule type" value="Genomic_DNA"/>
</dbReference>
<dbReference type="EMBL" id="CAJOBE010020691">
    <property type="protein sequence ID" value="CAF4238420.1"/>
    <property type="molecule type" value="Genomic_DNA"/>
</dbReference>
<reference evidence="2" key="1">
    <citation type="submission" date="2021-02" db="EMBL/GenBank/DDBJ databases">
        <authorList>
            <person name="Nowell W R."/>
        </authorList>
    </citation>
    <scope>NUCLEOTIDE SEQUENCE</scope>
</reference>
<evidence type="ECO:0000313" key="4">
    <source>
        <dbReference type="EMBL" id="CAF3831333.1"/>
    </source>
</evidence>
<comment type="caution">
    <text evidence="2">The sequence shown here is derived from an EMBL/GenBank/DDBJ whole genome shotgun (WGS) entry which is preliminary data.</text>
</comment>
<dbReference type="Proteomes" id="UP000663874">
    <property type="component" value="Unassembled WGS sequence"/>
</dbReference>
<dbReference type="EMBL" id="CAJNOT010001579">
    <property type="protein sequence ID" value="CAF1220808.1"/>
    <property type="molecule type" value="Genomic_DNA"/>
</dbReference>
<organism evidence="2 6">
    <name type="scientific">Rotaria sordida</name>
    <dbReference type="NCBI Taxonomy" id="392033"/>
    <lineage>
        <taxon>Eukaryota</taxon>
        <taxon>Metazoa</taxon>
        <taxon>Spiralia</taxon>
        <taxon>Gnathifera</taxon>
        <taxon>Rotifera</taxon>
        <taxon>Eurotatoria</taxon>
        <taxon>Bdelloidea</taxon>
        <taxon>Philodinida</taxon>
        <taxon>Philodinidae</taxon>
        <taxon>Rotaria</taxon>
    </lineage>
</organism>
<dbReference type="Proteomes" id="UP000663864">
    <property type="component" value="Unassembled WGS sequence"/>
</dbReference>
<evidence type="ECO:0000313" key="6">
    <source>
        <dbReference type="Proteomes" id="UP000663864"/>
    </source>
</evidence>
<dbReference type="AlphaFoldDB" id="A0A814XV85"/>
<name>A0A814XV85_9BILA</name>
<dbReference type="EMBL" id="CAJNOU010002862">
    <property type="protein sequence ID" value="CAF1354737.1"/>
    <property type="molecule type" value="Genomic_DNA"/>
</dbReference>
<dbReference type="Proteomes" id="UP000663836">
    <property type="component" value="Unassembled WGS sequence"/>
</dbReference>
<accession>A0A814XV85</accession>
<feature type="signal peptide" evidence="1">
    <location>
        <begin position="1"/>
        <end position="17"/>
    </location>
</feature>
<feature type="chain" id="PRO_5036226474" evidence="1">
    <location>
        <begin position="18"/>
        <end position="113"/>
    </location>
</feature>